<protein>
    <submittedName>
        <fullName evidence="2">Uncharacterized protein</fullName>
    </submittedName>
</protein>
<keyword evidence="1" id="KW-0732">Signal</keyword>
<dbReference type="AlphaFoldDB" id="A0A1A0HDU2"/>
<gene>
    <name evidence="2" type="ORF">METBIDRAFT_10984</name>
</gene>
<dbReference type="Proteomes" id="UP000092555">
    <property type="component" value="Unassembled WGS sequence"/>
</dbReference>
<dbReference type="GeneID" id="30026870"/>
<dbReference type="RefSeq" id="XP_018712589.1">
    <property type="nucleotide sequence ID" value="XM_018853894.1"/>
</dbReference>
<evidence type="ECO:0000313" key="2">
    <source>
        <dbReference type="EMBL" id="OBA22093.1"/>
    </source>
</evidence>
<evidence type="ECO:0000313" key="3">
    <source>
        <dbReference type="Proteomes" id="UP000092555"/>
    </source>
</evidence>
<sequence length="128" mass="14621">MPFWITIYLAIVTAITSLTSKPPTLRSCLGESYKKYKINNSNQGVFSICPTTTRVFDPVGIDKRLSECIRAMSGLLDVSKIYTFFKAEEQIPWWDDPKETDDFATLFPQSTSTVDFHEEESSEHSRIL</sequence>
<proteinExistence type="predicted"/>
<name>A0A1A0HDU2_9ASCO</name>
<feature type="chain" id="PRO_5008291913" evidence="1">
    <location>
        <begin position="21"/>
        <end position="128"/>
    </location>
</feature>
<keyword evidence="3" id="KW-1185">Reference proteome</keyword>
<accession>A0A1A0HDU2</accession>
<feature type="signal peptide" evidence="1">
    <location>
        <begin position="1"/>
        <end position="20"/>
    </location>
</feature>
<organism evidence="2 3">
    <name type="scientific">Metschnikowia bicuspidata var. bicuspidata NRRL YB-4993</name>
    <dbReference type="NCBI Taxonomy" id="869754"/>
    <lineage>
        <taxon>Eukaryota</taxon>
        <taxon>Fungi</taxon>
        <taxon>Dikarya</taxon>
        <taxon>Ascomycota</taxon>
        <taxon>Saccharomycotina</taxon>
        <taxon>Pichiomycetes</taxon>
        <taxon>Metschnikowiaceae</taxon>
        <taxon>Metschnikowia</taxon>
    </lineage>
</organism>
<reference evidence="2 3" key="1">
    <citation type="submission" date="2016-05" db="EMBL/GenBank/DDBJ databases">
        <title>Comparative genomics of biotechnologically important yeasts.</title>
        <authorList>
            <consortium name="DOE Joint Genome Institute"/>
            <person name="Riley R."/>
            <person name="Haridas S."/>
            <person name="Wolfe K.H."/>
            <person name="Lopes M.R."/>
            <person name="Hittinger C.T."/>
            <person name="Goker M."/>
            <person name="Salamov A."/>
            <person name="Wisecaver J."/>
            <person name="Long T.M."/>
            <person name="Aerts A.L."/>
            <person name="Barry K."/>
            <person name="Choi C."/>
            <person name="Clum A."/>
            <person name="Coughlan A.Y."/>
            <person name="Deshpande S."/>
            <person name="Douglass A.P."/>
            <person name="Hanson S.J."/>
            <person name="Klenk H.-P."/>
            <person name="LaButti K."/>
            <person name="Lapidus A."/>
            <person name="Lindquist E."/>
            <person name="Lipzen A."/>
            <person name="Meier-kolthoff J.P."/>
            <person name="Ohm R.A."/>
            <person name="Otillar R.P."/>
            <person name="Pangilinan J."/>
            <person name="Peng Y."/>
            <person name="Rokas A."/>
            <person name="Rosa C.A."/>
            <person name="Scheuner C."/>
            <person name="Sibirny A.A."/>
            <person name="Slot J.C."/>
            <person name="Stielow J.B."/>
            <person name="Sun H."/>
            <person name="Kurtzman C.P."/>
            <person name="Blackwell M."/>
            <person name="Grigoriev I.V."/>
            <person name="Jeffries T.W."/>
        </authorList>
    </citation>
    <scope>NUCLEOTIDE SEQUENCE [LARGE SCALE GENOMIC DNA]</scope>
    <source>
        <strain evidence="2 3">NRRL YB-4993</strain>
    </source>
</reference>
<dbReference type="EMBL" id="LXTC01000002">
    <property type="protein sequence ID" value="OBA22093.1"/>
    <property type="molecule type" value="Genomic_DNA"/>
</dbReference>
<evidence type="ECO:0000256" key="1">
    <source>
        <dbReference type="SAM" id="SignalP"/>
    </source>
</evidence>
<comment type="caution">
    <text evidence="2">The sequence shown here is derived from an EMBL/GenBank/DDBJ whole genome shotgun (WGS) entry which is preliminary data.</text>
</comment>